<dbReference type="Gene3D" id="2.20.200.10">
    <property type="entry name" value="Outer membrane efflux proteins (OEP)"/>
    <property type="match status" value="1"/>
</dbReference>
<dbReference type="GO" id="GO:0015562">
    <property type="term" value="F:efflux transmembrane transporter activity"/>
    <property type="evidence" value="ECO:0007669"/>
    <property type="project" value="InterPro"/>
</dbReference>
<dbReference type="NCBIfam" id="TIGR01845">
    <property type="entry name" value="outer_NodT"/>
    <property type="match status" value="1"/>
</dbReference>
<evidence type="ECO:0000256" key="1">
    <source>
        <dbReference type="SAM" id="Coils"/>
    </source>
</evidence>
<dbReference type="AlphaFoldDB" id="A0A485LWJ3"/>
<evidence type="ECO:0000313" key="2">
    <source>
        <dbReference type="EMBL" id="VFU12563.1"/>
    </source>
</evidence>
<dbReference type="Pfam" id="PF02321">
    <property type="entry name" value="OEP"/>
    <property type="match status" value="2"/>
</dbReference>
<proteinExistence type="predicted"/>
<gene>
    <name evidence="2" type="primary">oprM</name>
    <name evidence="2" type="ORF">SCFA_140048</name>
</gene>
<protein>
    <submittedName>
        <fullName evidence="2">Outer membrane protein OprM</fullName>
    </submittedName>
</protein>
<reference evidence="2" key="1">
    <citation type="submission" date="2019-03" db="EMBL/GenBank/DDBJ databases">
        <authorList>
            <person name="Hao L."/>
        </authorList>
    </citation>
    <scope>NUCLEOTIDE SEQUENCE</scope>
</reference>
<accession>A0A485LWJ3</accession>
<dbReference type="SUPFAM" id="SSF56954">
    <property type="entry name" value="Outer membrane efflux proteins (OEP)"/>
    <property type="match status" value="1"/>
</dbReference>
<name>A0A485LWJ3_9ZZZZ</name>
<feature type="coiled-coil region" evidence="1">
    <location>
        <begin position="385"/>
        <end position="418"/>
    </location>
</feature>
<dbReference type="InterPro" id="IPR003423">
    <property type="entry name" value="OMP_efflux"/>
</dbReference>
<dbReference type="EMBL" id="CAADRM010000046">
    <property type="protein sequence ID" value="VFU12563.1"/>
    <property type="molecule type" value="Genomic_DNA"/>
</dbReference>
<sequence length="485" mass="52380">MRKNLMRRTKMHLLRACLLLLPALMLLAGCVTVGPDYVAPETNAPPAWNAATGGSLKAGRADPEELAHWWETFQDPVLTSLIDRAVKGNLDLKEASARVREARARRTAAGAGLLPALDSTASFQRSGDSESARNLYSAGFDARWEIDLFGGVRRSVEAADADLQAASEAMNDTLVTLSAEVALNYVEVRTFQSRLETAEANLALQQETYRIEQSLAQAGLSDALALQRARSNLESTRALIPSLRASLEEAKNRLAVLLGEHPGAVHKEFALHGPVPLVPPAISIDAPADILRRRPDVRQAERELAAQSARVGVAMAELYPRITLNGSIGLSAVSSGDLLTAGSRTFSYGPRITLPIFSAGSIRAGIEARSALQEQALIRYESSVLTALEEVENALNAYAQELERRSALQESAQAAQEAAELAEYQYRSGLVDFTALLDTQRSLLSAQDELVRNSGALTSNLVRLYKALGGGWPAHEAEQYEKEGS</sequence>
<organism evidence="2">
    <name type="scientific">anaerobic digester metagenome</name>
    <dbReference type="NCBI Taxonomy" id="1263854"/>
    <lineage>
        <taxon>unclassified sequences</taxon>
        <taxon>metagenomes</taxon>
        <taxon>ecological metagenomes</taxon>
    </lineage>
</organism>
<keyword evidence="1" id="KW-0175">Coiled coil</keyword>
<dbReference type="PANTHER" id="PTHR30203">
    <property type="entry name" value="OUTER MEMBRANE CATION EFFLUX PROTEIN"/>
    <property type="match status" value="1"/>
</dbReference>
<dbReference type="GO" id="GO:0016020">
    <property type="term" value="C:membrane"/>
    <property type="evidence" value="ECO:0007669"/>
    <property type="project" value="InterPro"/>
</dbReference>
<dbReference type="PROSITE" id="PS51257">
    <property type="entry name" value="PROKAR_LIPOPROTEIN"/>
    <property type="match status" value="1"/>
</dbReference>
<dbReference type="PANTHER" id="PTHR30203:SF31">
    <property type="entry name" value="RND EFFLUX SYSTEM, OUTER MEMBRANE LIPOPROTEIN, NODT"/>
    <property type="match status" value="1"/>
</dbReference>
<dbReference type="Gene3D" id="1.20.1600.10">
    <property type="entry name" value="Outer membrane efflux proteins (OEP)"/>
    <property type="match status" value="1"/>
</dbReference>
<dbReference type="InterPro" id="IPR010131">
    <property type="entry name" value="MdtP/NodT-like"/>
</dbReference>